<comment type="caution">
    <text evidence="10">The sequence shown here is derived from an EMBL/GenBank/DDBJ whole genome shotgun (WGS) entry which is preliminary data.</text>
</comment>
<name>A0A6B0KBG3_FRATU</name>
<evidence type="ECO:0000256" key="8">
    <source>
        <dbReference type="ARBA" id="ARBA00022989"/>
    </source>
</evidence>
<evidence type="ECO:0000256" key="6">
    <source>
        <dbReference type="ARBA" id="ARBA00022475"/>
    </source>
</evidence>
<keyword evidence="6" id="KW-1003">Cell membrane</keyword>
<evidence type="ECO:0000256" key="2">
    <source>
        <dbReference type="ARBA" id="ARBA00004651"/>
    </source>
</evidence>
<dbReference type="GO" id="GO:0005886">
    <property type="term" value="C:plasma membrane"/>
    <property type="evidence" value="ECO:0007669"/>
    <property type="project" value="UniProtKB-SubCell"/>
</dbReference>
<dbReference type="GO" id="GO:0034257">
    <property type="term" value="F:nicotinamide riboside transmembrane transporter activity"/>
    <property type="evidence" value="ECO:0007669"/>
    <property type="project" value="InterPro"/>
</dbReference>
<evidence type="ECO:0000256" key="9">
    <source>
        <dbReference type="ARBA" id="ARBA00023136"/>
    </source>
</evidence>
<dbReference type="RefSeq" id="WP_010031683.1">
    <property type="nucleotide sequence ID" value="NZ_CP025778.1"/>
</dbReference>
<dbReference type="InterPro" id="IPR006419">
    <property type="entry name" value="NMN_transpt_PnuC"/>
</dbReference>
<proteinExistence type="inferred from homology"/>
<keyword evidence="5" id="KW-0813">Transport</keyword>
<accession>A0A6B0KBG3</accession>
<keyword evidence="8" id="KW-1133">Transmembrane helix</keyword>
<evidence type="ECO:0000256" key="4">
    <source>
        <dbReference type="ARBA" id="ARBA00017522"/>
    </source>
</evidence>
<dbReference type="PANTHER" id="PTHR36122">
    <property type="entry name" value="NICOTINAMIDE RIBOSIDE TRANSPORTER PNUC"/>
    <property type="match status" value="1"/>
</dbReference>
<evidence type="ECO:0000256" key="1">
    <source>
        <dbReference type="ARBA" id="ARBA00002672"/>
    </source>
</evidence>
<evidence type="ECO:0000256" key="5">
    <source>
        <dbReference type="ARBA" id="ARBA00022448"/>
    </source>
</evidence>
<comment type="function">
    <text evidence="1">Required for nicotinamide riboside transport across the inner membrane.</text>
</comment>
<comment type="subcellular location">
    <subcellularLocation>
        <location evidence="2">Cell membrane</location>
        <topology evidence="2">Multi-pass membrane protein</topology>
    </subcellularLocation>
</comment>
<sequence length="225" mass="26460">MNYLYEWLIRPYHNYDAYMIYLEAIAASIGIASVICAYKRSIFVYIFGFISALIYVYLLYSWELFGDMILNCYFLLANILGFFALFKHIEKNSKTIIKIKKATVSEKNKALIIFILTVSVTPFLYAYQKNTTILNLPTYSYVDSFLTATCFSALYFQITRSINAWYLWITADIIYIPLFVYKGVGITAIQYLIFLNLVYFTLRKWQITLKRQQNTNVDNIIMLNR</sequence>
<dbReference type="Pfam" id="PF04973">
    <property type="entry name" value="NMN_transporter"/>
    <property type="match status" value="1"/>
</dbReference>
<dbReference type="AlphaFoldDB" id="A0A6B0KBG3"/>
<protein>
    <recommendedName>
        <fullName evidence="4">Nicotinamide riboside transporter PnuC</fullName>
    </recommendedName>
</protein>
<evidence type="ECO:0000256" key="3">
    <source>
        <dbReference type="ARBA" id="ARBA00006669"/>
    </source>
</evidence>
<gene>
    <name evidence="10" type="ORF">FND40_07860</name>
</gene>
<keyword evidence="7" id="KW-0812">Transmembrane</keyword>
<comment type="similarity">
    <text evidence="3">Belongs to the nicotinamide ribonucleoside (NR) uptake permease (TC 4.B.1) family.</text>
</comment>
<organism evidence="10">
    <name type="scientific">Francisella tularensis</name>
    <dbReference type="NCBI Taxonomy" id="263"/>
    <lineage>
        <taxon>Bacteria</taxon>
        <taxon>Pseudomonadati</taxon>
        <taxon>Pseudomonadota</taxon>
        <taxon>Gammaproteobacteria</taxon>
        <taxon>Thiotrichales</taxon>
        <taxon>Francisellaceae</taxon>
        <taxon>Francisella</taxon>
    </lineage>
</organism>
<keyword evidence="9" id="KW-0472">Membrane</keyword>
<dbReference type="NCBIfam" id="TIGR01528">
    <property type="entry name" value="NMN_trans_PnuC"/>
    <property type="match status" value="1"/>
</dbReference>
<evidence type="ECO:0000313" key="10">
    <source>
        <dbReference type="EMBL" id="MXB14117.1"/>
    </source>
</evidence>
<reference evidence="10" key="1">
    <citation type="submission" date="2019-06" db="EMBL/GenBank/DDBJ databases">
        <title>Phylogeography and genetic diversity of Francisella tularensis subsp. holarctica in France (1947-2018).</title>
        <authorList>
            <person name="Kevin M."/>
            <person name="Madani N."/>
            <person name="Maurin M."/>
        </authorList>
    </citation>
    <scope>NUCLEOTIDE SEQUENCE</scope>
    <source>
        <strain evidence="10">93-11516</strain>
    </source>
</reference>
<dbReference type="PANTHER" id="PTHR36122:SF2">
    <property type="entry name" value="NICOTINAMIDE RIBOSIDE TRANSPORTER PNUC"/>
    <property type="match status" value="1"/>
</dbReference>
<evidence type="ECO:0000256" key="7">
    <source>
        <dbReference type="ARBA" id="ARBA00022692"/>
    </source>
</evidence>
<dbReference type="EMBL" id="VJIQ01000051">
    <property type="protein sequence ID" value="MXB14117.1"/>
    <property type="molecule type" value="Genomic_DNA"/>
</dbReference>